<comment type="subunit">
    <text evidence="11">Homodimer.</text>
</comment>
<dbReference type="GO" id="GO:0002055">
    <property type="term" value="F:adenine binding"/>
    <property type="evidence" value="ECO:0007669"/>
    <property type="project" value="TreeGrafter"/>
</dbReference>
<dbReference type="InterPro" id="IPR050054">
    <property type="entry name" value="UPRTase/APRTase"/>
</dbReference>
<dbReference type="HAMAP" id="MF_00004">
    <property type="entry name" value="Aden_phosphoribosyltr"/>
    <property type="match status" value="1"/>
</dbReference>
<comment type="subcellular location">
    <subcellularLocation>
        <location evidence="3 11">Cytoplasm</location>
    </subcellularLocation>
</comment>
<evidence type="ECO:0000256" key="1">
    <source>
        <dbReference type="ARBA" id="ARBA00000868"/>
    </source>
</evidence>
<evidence type="ECO:0000259" key="12">
    <source>
        <dbReference type="Pfam" id="PF00156"/>
    </source>
</evidence>
<dbReference type="Proteomes" id="UP000001601">
    <property type="component" value="Unassembled WGS sequence"/>
</dbReference>
<dbReference type="PANTHER" id="PTHR32315">
    <property type="entry name" value="ADENINE PHOSPHORIBOSYLTRANSFERASE"/>
    <property type="match status" value="1"/>
</dbReference>
<dbReference type="InterPro" id="IPR005764">
    <property type="entry name" value="Ade_phspho_trans"/>
</dbReference>
<evidence type="ECO:0000256" key="11">
    <source>
        <dbReference type="HAMAP-Rule" id="MF_00004"/>
    </source>
</evidence>
<comment type="pathway">
    <text evidence="4 11">Purine metabolism; AMP biosynthesis via salvage pathway; AMP from adenine: step 1/1.</text>
</comment>
<keyword evidence="14" id="KW-1185">Reference proteome</keyword>
<dbReference type="NCBIfam" id="NF002636">
    <property type="entry name" value="PRK02304.1-5"/>
    <property type="match status" value="1"/>
</dbReference>
<dbReference type="GO" id="GO:0006166">
    <property type="term" value="P:purine ribonucleoside salvage"/>
    <property type="evidence" value="ECO:0007669"/>
    <property type="project" value="UniProtKB-UniRule"/>
</dbReference>
<reference evidence="13 14" key="1">
    <citation type="journal article" date="2007" name="Nature">
        <title>Light stimulates growth of proteorhodopsin-containing marine Flavobacteria.</title>
        <authorList>
            <person name="Gomez-Consarnau L."/>
            <person name="Gonzalez J.M."/>
            <person name="Coll-Llado M."/>
            <person name="Gourdon P."/>
            <person name="Pascher T."/>
            <person name="Neutze R."/>
            <person name="Pedros-Alio C."/>
            <person name="Pinhassi J."/>
        </authorList>
    </citation>
    <scope>NUCLEOTIDE SEQUENCE [LARGE SCALE GENOMIC DNA]</scope>
    <source>
        <strain evidence="13 14">MED217</strain>
    </source>
</reference>
<gene>
    <name evidence="11" type="primary">apt</name>
    <name evidence="13" type="ORF">MED217_04372</name>
</gene>
<dbReference type="InterPro" id="IPR000836">
    <property type="entry name" value="PRTase_dom"/>
</dbReference>
<comment type="catalytic activity">
    <reaction evidence="1 11">
        <text>AMP + diphosphate = 5-phospho-alpha-D-ribose 1-diphosphate + adenine</text>
        <dbReference type="Rhea" id="RHEA:16609"/>
        <dbReference type="ChEBI" id="CHEBI:16708"/>
        <dbReference type="ChEBI" id="CHEBI:33019"/>
        <dbReference type="ChEBI" id="CHEBI:58017"/>
        <dbReference type="ChEBI" id="CHEBI:456215"/>
        <dbReference type="EC" id="2.4.2.7"/>
    </reaction>
</comment>
<dbReference type="GO" id="GO:0006168">
    <property type="term" value="P:adenine salvage"/>
    <property type="evidence" value="ECO:0007669"/>
    <property type="project" value="InterPro"/>
</dbReference>
<evidence type="ECO:0000256" key="3">
    <source>
        <dbReference type="ARBA" id="ARBA00004496"/>
    </source>
</evidence>
<dbReference type="GO" id="GO:0005737">
    <property type="term" value="C:cytoplasm"/>
    <property type="evidence" value="ECO:0007669"/>
    <property type="project" value="UniProtKB-SubCell"/>
</dbReference>
<protein>
    <recommendedName>
        <fullName evidence="6 11">Adenine phosphoribosyltransferase</fullName>
        <shortName evidence="11">APRT</shortName>
        <ecNumber evidence="6 11">2.4.2.7</ecNumber>
    </recommendedName>
</protein>
<evidence type="ECO:0000256" key="4">
    <source>
        <dbReference type="ARBA" id="ARBA00004659"/>
    </source>
</evidence>
<keyword evidence="10 11" id="KW-0660">Purine salvage</keyword>
<sequence>MKETNQSSILQRYQLTEFMIKFIKHKLENFYILHMNLKTYVKDVPDFPKEGIIFKDICPLLASSKATNYAIDQLAKGLHEINVTKIVGIESRGFLLGLALAQKMGVGFVPIRKPGKLPGAIIKETYALEYGEDTIEIQENAIQEGDQVVVHDDILATGGTAAAACKLIEQCGGTVVQCNFLLELGFLDGRAKLEDYALHSLMHY</sequence>
<dbReference type="EC" id="2.4.2.7" evidence="6 11"/>
<comment type="function">
    <text evidence="2 11">Catalyzes a salvage reaction resulting in the formation of AMP, that is energically less costly than de novo synthesis.</text>
</comment>
<evidence type="ECO:0000256" key="6">
    <source>
        <dbReference type="ARBA" id="ARBA00011893"/>
    </source>
</evidence>
<dbReference type="AlphaFoldDB" id="A3XJN8"/>
<evidence type="ECO:0000313" key="14">
    <source>
        <dbReference type="Proteomes" id="UP000001601"/>
    </source>
</evidence>
<dbReference type="HOGENOM" id="CLU_063339_3_0_10"/>
<dbReference type="NCBIfam" id="NF002634">
    <property type="entry name" value="PRK02304.1-3"/>
    <property type="match status" value="1"/>
</dbReference>
<evidence type="ECO:0000256" key="5">
    <source>
        <dbReference type="ARBA" id="ARBA00008391"/>
    </source>
</evidence>
<dbReference type="GO" id="GO:0044209">
    <property type="term" value="P:AMP salvage"/>
    <property type="evidence" value="ECO:0007669"/>
    <property type="project" value="UniProtKB-UniRule"/>
</dbReference>
<organism evidence="13 14">
    <name type="scientific">Leeuwenhoekiella blandensis (strain CECT 7118 / CCUG 51940 / KCTC 22103 / MED217)</name>
    <name type="common">Flavobacterium sp. (strain MED217)</name>
    <dbReference type="NCBI Taxonomy" id="398720"/>
    <lineage>
        <taxon>Bacteria</taxon>
        <taxon>Pseudomonadati</taxon>
        <taxon>Bacteroidota</taxon>
        <taxon>Flavobacteriia</taxon>
        <taxon>Flavobacteriales</taxon>
        <taxon>Flavobacteriaceae</taxon>
        <taxon>Leeuwenhoekiella</taxon>
    </lineage>
</organism>
<comment type="similarity">
    <text evidence="5 11">Belongs to the purine/pyrimidine phosphoribosyltransferase family.</text>
</comment>
<dbReference type="InterPro" id="IPR029057">
    <property type="entry name" value="PRTase-like"/>
</dbReference>
<evidence type="ECO:0000256" key="8">
    <source>
        <dbReference type="ARBA" id="ARBA00022676"/>
    </source>
</evidence>
<dbReference type="GO" id="GO:0016208">
    <property type="term" value="F:AMP binding"/>
    <property type="evidence" value="ECO:0007669"/>
    <property type="project" value="TreeGrafter"/>
</dbReference>
<dbReference type="EMBL" id="AANC01000002">
    <property type="protein sequence ID" value="EAQ50236.1"/>
    <property type="molecule type" value="Genomic_DNA"/>
</dbReference>
<dbReference type="PANTHER" id="PTHR32315:SF3">
    <property type="entry name" value="ADENINE PHOSPHORIBOSYLTRANSFERASE"/>
    <property type="match status" value="1"/>
</dbReference>
<evidence type="ECO:0000256" key="10">
    <source>
        <dbReference type="ARBA" id="ARBA00022726"/>
    </source>
</evidence>
<dbReference type="CDD" id="cd06223">
    <property type="entry name" value="PRTases_typeI"/>
    <property type="match status" value="1"/>
</dbReference>
<evidence type="ECO:0000256" key="2">
    <source>
        <dbReference type="ARBA" id="ARBA00003968"/>
    </source>
</evidence>
<keyword evidence="8 11" id="KW-0328">Glycosyltransferase</keyword>
<evidence type="ECO:0000256" key="9">
    <source>
        <dbReference type="ARBA" id="ARBA00022679"/>
    </source>
</evidence>
<keyword evidence="7 11" id="KW-0963">Cytoplasm</keyword>
<dbReference type="Pfam" id="PF00156">
    <property type="entry name" value="Pribosyltran"/>
    <property type="match status" value="1"/>
</dbReference>
<keyword evidence="9 11" id="KW-0808">Transferase</keyword>
<dbReference type="GO" id="GO:0003999">
    <property type="term" value="F:adenine phosphoribosyltransferase activity"/>
    <property type="evidence" value="ECO:0007669"/>
    <property type="project" value="UniProtKB-UniRule"/>
</dbReference>
<dbReference type="NCBIfam" id="TIGR01090">
    <property type="entry name" value="apt"/>
    <property type="match status" value="1"/>
</dbReference>
<comment type="caution">
    <text evidence="13">The sequence shown here is derived from an EMBL/GenBank/DDBJ whole genome shotgun (WGS) entry which is preliminary data.</text>
</comment>
<dbReference type="UniPathway" id="UPA00588">
    <property type="reaction ID" value="UER00646"/>
</dbReference>
<dbReference type="STRING" id="398720.MED217_04372"/>
<evidence type="ECO:0000313" key="13">
    <source>
        <dbReference type="EMBL" id="EAQ50236.1"/>
    </source>
</evidence>
<proteinExistence type="inferred from homology"/>
<evidence type="ECO:0000256" key="7">
    <source>
        <dbReference type="ARBA" id="ARBA00022490"/>
    </source>
</evidence>
<dbReference type="eggNOG" id="COG0503">
    <property type="taxonomic scope" value="Bacteria"/>
</dbReference>
<dbReference type="SUPFAM" id="SSF53271">
    <property type="entry name" value="PRTase-like"/>
    <property type="match status" value="1"/>
</dbReference>
<accession>A3XJN8</accession>
<dbReference type="Gene3D" id="3.40.50.2020">
    <property type="match status" value="1"/>
</dbReference>
<dbReference type="FunFam" id="3.40.50.2020:FF:000021">
    <property type="entry name" value="Adenine phosphoribosyltransferase"/>
    <property type="match status" value="1"/>
</dbReference>
<feature type="domain" description="Phosphoribosyltransferase" evidence="12">
    <location>
        <begin position="70"/>
        <end position="182"/>
    </location>
</feature>
<name>A3XJN8_LEEBM</name>